<organism evidence="1 2">
    <name type="scientific">Deinococcus seoulensis</name>
    <dbReference type="NCBI Taxonomy" id="1837379"/>
    <lineage>
        <taxon>Bacteria</taxon>
        <taxon>Thermotogati</taxon>
        <taxon>Deinococcota</taxon>
        <taxon>Deinococci</taxon>
        <taxon>Deinococcales</taxon>
        <taxon>Deinococcaceae</taxon>
        <taxon>Deinococcus</taxon>
    </lineage>
</organism>
<keyword evidence="2" id="KW-1185">Reference proteome</keyword>
<reference evidence="2" key="1">
    <citation type="journal article" date="2019" name="Int. J. Syst. Evol. Microbiol.">
        <title>The Global Catalogue of Microorganisms (GCM) 10K type strain sequencing project: providing services to taxonomists for standard genome sequencing and annotation.</title>
        <authorList>
            <consortium name="The Broad Institute Genomics Platform"/>
            <consortium name="The Broad Institute Genome Sequencing Center for Infectious Disease"/>
            <person name="Wu L."/>
            <person name="Ma J."/>
        </authorList>
    </citation>
    <scope>NUCLEOTIDE SEQUENCE [LARGE SCALE GENOMIC DNA]</scope>
    <source>
        <strain evidence="2">JCM 31404</strain>
    </source>
</reference>
<evidence type="ECO:0000313" key="2">
    <source>
        <dbReference type="Proteomes" id="UP000634308"/>
    </source>
</evidence>
<gene>
    <name evidence="1" type="ORF">GCM10008959_25380</name>
</gene>
<proteinExistence type="predicted"/>
<accession>A0ABQ2RSX1</accession>
<sequence length="115" mass="13354">MESPMTNTIEVNATLHLEVRSRGTRPGQVHREHRVYTHTQVVDPNDPEPCMVTMQRQVQHAGGLSISTWTWTPETFDLDARTSTFRESVKASDKLLEYLERFDWTRRPDLEEAAE</sequence>
<dbReference type="Proteomes" id="UP000634308">
    <property type="component" value="Unassembled WGS sequence"/>
</dbReference>
<evidence type="ECO:0000313" key="1">
    <source>
        <dbReference type="EMBL" id="GGR62334.1"/>
    </source>
</evidence>
<name>A0ABQ2RSX1_9DEIO</name>
<protein>
    <submittedName>
        <fullName evidence="1">Uncharacterized protein</fullName>
    </submittedName>
</protein>
<dbReference type="EMBL" id="BMQM01000017">
    <property type="protein sequence ID" value="GGR62334.1"/>
    <property type="molecule type" value="Genomic_DNA"/>
</dbReference>
<comment type="caution">
    <text evidence="1">The sequence shown here is derived from an EMBL/GenBank/DDBJ whole genome shotgun (WGS) entry which is preliminary data.</text>
</comment>